<evidence type="ECO:0000313" key="4">
    <source>
        <dbReference type="Proteomes" id="UP000557307"/>
    </source>
</evidence>
<name>A0A840TQ64_9BACT</name>
<feature type="compositionally biased region" description="Polar residues" evidence="1">
    <location>
        <begin position="47"/>
        <end position="60"/>
    </location>
</feature>
<feature type="compositionally biased region" description="Polar residues" evidence="1">
    <location>
        <begin position="70"/>
        <end position="79"/>
    </location>
</feature>
<organism evidence="3 4">
    <name type="scientific">Rhabdobacter roseus</name>
    <dbReference type="NCBI Taxonomy" id="1655419"/>
    <lineage>
        <taxon>Bacteria</taxon>
        <taxon>Pseudomonadati</taxon>
        <taxon>Bacteroidota</taxon>
        <taxon>Cytophagia</taxon>
        <taxon>Cytophagales</taxon>
        <taxon>Cytophagaceae</taxon>
        <taxon>Rhabdobacter</taxon>
    </lineage>
</organism>
<evidence type="ECO:0000256" key="1">
    <source>
        <dbReference type="SAM" id="MobiDB-lite"/>
    </source>
</evidence>
<proteinExistence type="predicted"/>
<keyword evidence="2" id="KW-1133">Transmembrane helix</keyword>
<dbReference type="RefSeq" id="WP_184175642.1">
    <property type="nucleotide sequence ID" value="NZ_JACHGF010000005.1"/>
</dbReference>
<dbReference type="EMBL" id="JACHGF010000005">
    <property type="protein sequence ID" value="MBB5285474.1"/>
    <property type="molecule type" value="Genomic_DNA"/>
</dbReference>
<feature type="region of interest" description="Disordered" evidence="1">
    <location>
        <begin position="46"/>
        <end position="79"/>
    </location>
</feature>
<keyword evidence="2" id="KW-0812">Transmembrane</keyword>
<reference evidence="3 4" key="1">
    <citation type="submission" date="2020-08" db="EMBL/GenBank/DDBJ databases">
        <title>Genomic Encyclopedia of Type Strains, Phase IV (KMG-IV): sequencing the most valuable type-strain genomes for metagenomic binning, comparative biology and taxonomic classification.</title>
        <authorList>
            <person name="Goeker M."/>
        </authorList>
    </citation>
    <scope>NUCLEOTIDE SEQUENCE [LARGE SCALE GENOMIC DNA]</scope>
    <source>
        <strain evidence="3 4">DSM 105074</strain>
    </source>
</reference>
<keyword evidence="2" id="KW-0472">Membrane</keyword>
<dbReference type="Proteomes" id="UP000557307">
    <property type="component" value="Unassembled WGS sequence"/>
</dbReference>
<keyword evidence="4" id="KW-1185">Reference proteome</keyword>
<comment type="caution">
    <text evidence="3">The sequence shown here is derived from an EMBL/GenBank/DDBJ whole genome shotgun (WGS) entry which is preliminary data.</text>
</comment>
<feature type="transmembrane region" description="Helical" evidence="2">
    <location>
        <begin position="20"/>
        <end position="40"/>
    </location>
</feature>
<accession>A0A840TQ64</accession>
<protein>
    <submittedName>
        <fullName evidence="3">Uncharacterized protein</fullName>
    </submittedName>
</protein>
<dbReference type="AlphaFoldDB" id="A0A840TQ64"/>
<sequence length="79" mass="8315">MNRKEIDQEAKATKSTRNVWMWIVGIGIILMIIAFVGGVFNHGGDVTPNSNTPGAVSSDTVAGDYGAGADTSSSDFRNP</sequence>
<gene>
    <name evidence="3" type="ORF">HNQ92_003631</name>
</gene>
<evidence type="ECO:0000256" key="2">
    <source>
        <dbReference type="SAM" id="Phobius"/>
    </source>
</evidence>
<evidence type="ECO:0000313" key="3">
    <source>
        <dbReference type="EMBL" id="MBB5285474.1"/>
    </source>
</evidence>